<sequence>MRPDVVVRLEFSWRLGLLQPPTSYLFDSSFGMMAKG</sequence>
<protein>
    <submittedName>
        <fullName evidence="1">Uncharacterized protein</fullName>
    </submittedName>
</protein>
<dbReference type="EMBL" id="GGEC01041408">
    <property type="protein sequence ID" value="MBX21892.1"/>
    <property type="molecule type" value="Transcribed_RNA"/>
</dbReference>
<accession>A0A2P2LV93</accession>
<name>A0A2P2LV93_RHIMU</name>
<evidence type="ECO:0000313" key="1">
    <source>
        <dbReference type="EMBL" id="MBX21892.1"/>
    </source>
</evidence>
<proteinExistence type="predicted"/>
<reference evidence="1" key="1">
    <citation type="submission" date="2018-02" db="EMBL/GenBank/DDBJ databases">
        <title>Rhizophora mucronata_Transcriptome.</title>
        <authorList>
            <person name="Meera S.P."/>
            <person name="Sreeshan A."/>
            <person name="Augustine A."/>
        </authorList>
    </citation>
    <scope>NUCLEOTIDE SEQUENCE</scope>
    <source>
        <tissue evidence="1">Leaf</tissue>
    </source>
</reference>
<organism evidence="1">
    <name type="scientific">Rhizophora mucronata</name>
    <name type="common">Asiatic mangrove</name>
    <dbReference type="NCBI Taxonomy" id="61149"/>
    <lineage>
        <taxon>Eukaryota</taxon>
        <taxon>Viridiplantae</taxon>
        <taxon>Streptophyta</taxon>
        <taxon>Embryophyta</taxon>
        <taxon>Tracheophyta</taxon>
        <taxon>Spermatophyta</taxon>
        <taxon>Magnoliopsida</taxon>
        <taxon>eudicotyledons</taxon>
        <taxon>Gunneridae</taxon>
        <taxon>Pentapetalae</taxon>
        <taxon>rosids</taxon>
        <taxon>fabids</taxon>
        <taxon>Malpighiales</taxon>
        <taxon>Rhizophoraceae</taxon>
        <taxon>Rhizophora</taxon>
    </lineage>
</organism>
<dbReference type="AlphaFoldDB" id="A0A2P2LV93"/>